<evidence type="ECO:0000313" key="1">
    <source>
        <dbReference type="EMBL" id="TBT88498.1"/>
    </source>
</evidence>
<dbReference type="GO" id="GO:0016791">
    <property type="term" value="F:phosphatase activity"/>
    <property type="evidence" value="ECO:0007669"/>
    <property type="project" value="TreeGrafter"/>
</dbReference>
<dbReference type="InterPro" id="IPR050275">
    <property type="entry name" value="PGM_Phosphatase"/>
</dbReference>
<dbReference type="Proteomes" id="UP000292373">
    <property type="component" value="Unassembled WGS sequence"/>
</dbReference>
<dbReference type="PANTHER" id="PTHR48100:SF51">
    <property type="entry name" value="PHOSPHOGLYCERATE MUTASE"/>
    <property type="match status" value="1"/>
</dbReference>
<dbReference type="InterPro" id="IPR013078">
    <property type="entry name" value="His_Pase_superF_clade-1"/>
</dbReference>
<dbReference type="SMART" id="SM00855">
    <property type="entry name" value="PGAM"/>
    <property type="match status" value="1"/>
</dbReference>
<dbReference type="EMBL" id="SDMQ01000001">
    <property type="protein sequence ID" value="TBT88498.1"/>
    <property type="molecule type" value="Genomic_DNA"/>
</dbReference>
<reference evidence="1 2" key="1">
    <citation type="submission" date="2019-01" db="EMBL/GenBank/DDBJ databases">
        <title>Lactibacter flavus gen. nov., sp. nov., a novel bacterium of the family Propionibacteriaceae isolated from raw milk and dairy products.</title>
        <authorList>
            <person name="Huptas C."/>
            <person name="Wenning M."/>
            <person name="Breitenwieser F."/>
            <person name="Doll E."/>
            <person name="Von Neubeck M."/>
            <person name="Busse H.-J."/>
            <person name="Scherer S."/>
        </authorList>
    </citation>
    <scope>NUCLEOTIDE SEQUENCE [LARGE SCALE GENOMIC DNA]</scope>
    <source>
        <strain evidence="1 2">KCTC 33808</strain>
    </source>
</reference>
<comment type="caution">
    <text evidence="1">The sequence shown here is derived from an EMBL/GenBank/DDBJ whole genome shotgun (WGS) entry which is preliminary data.</text>
</comment>
<gene>
    <name evidence="1" type="ORF">ET989_00650</name>
</gene>
<protein>
    <submittedName>
        <fullName evidence="1">Histidine phosphatase family protein</fullName>
    </submittedName>
</protein>
<proteinExistence type="predicted"/>
<dbReference type="OrthoDB" id="3215466at2"/>
<dbReference type="CDD" id="cd07067">
    <property type="entry name" value="HP_PGM_like"/>
    <property type="match status" value="1"/>
</dbReference>
<evidence type="ECO:0000313" key="2">
    <source>
        <dbReference type="Proteomes" id="UP000292373"/>
    </source>
</evidence>
<accession>A0A4V2JST0</accession>
<name>A0A4V2JST0_9ACTN</name>
<dbReference type="Gene3D" id="3.40.50.1240">
    <property type="entry name" value="Phosphoglycerate mutase-like"/>
    <property type="match status" value="1"/>
</dbReference>
<keyword evidence="2" id="KW-1185">Reference proteome</keyword>
<dbReference type="Pfam" id="PF00300">
    <property type="entry name" value="His_Phos_1"/>
    <property type="match status" value="1"/>
</dbReference>
<dbReference type="PANTHER" id="PTHR48100">
    <property type="entry name" value="BROAD-SPECIFICITY PHOSPHATASE YOR283W-RELATED"/>
    <property type="match status" value="1"/>
</dbReference>
<organism evidence="1 2">
    <name type="scientific">Propioniciclava sinopodophylli</name>
    <dbReference type="NCBI Taxonomy" id="1837344"/>
    <lineage>
        <taxon>Bacteria</taxon>
        <taxon>Bacillati</taxon>
        <taxon>Actinomycetota</taxon>
        <taxon>Actinomycetes</taxon>
        <taxon>Propionibacteriales</taxon>
        <taxon>Propionibacteriaceae</taxon>
        <taxon>Propioniciclava</taxon>
    </lineage>
</organism>
<dbReference type="AlphaFoldDB" id="A0A4V2JST0"/>
<dbReference type="SUPFAM" id="SSF53254">
    <property type="entry name" value="Phosphoglycerate mutase-like"/>
    <property type="match status" value="1"/>
</dbReference>
<dbReference type="InterPro" id="IPR029033">
    <property type="entry name" value="His_PPase_superfam"/>
</dbReference>
<sequence length="220" mass="24549">MLTAMQPTIVHVCRHGQVLNPDHVLYGRLPGYGLSELGKQMAERLADHFADVPLDALYVSPLQRAKETMAPIAARHPHLEVTEEPRVIEAGNTLEGRNFGRFNQRLLFPANAWHLRNPFLPSWGEPYREVAARMRAAIADMAASVPVGGQALVVSHQLPIYVARLDAEGRSYLHNPANRECRLASVTSFHFLDGRVVRVGYTEPAADLYPVGRRLFRPGM</sequence>
<dbReference type="GO" id="GO:0005737">
    <property type="term" value="C:cytoplasm"/>
    <property type="evidence" value="ECO:0007669"/>
    <property type="project" value="TreeGrafter"/>
</dbReference>